<keyword evidence="1" id="KW-0472">Membrane</keyword>
<evidence type="ECO:0000256" key="1">
    <source>
        <dbReference type="SAM" id="Phobius"/>
    </source>
</evidence>
<proteinExistence type="predicted"/>
<sequence>MPGCCKTTSTWAQNLKVGPEYRQYTVQLVRDIGCICEEYRIYVNGHEMDHHKLTYNPCSPLCFNGGQFEWEQDGHSFLIIYNSLSWTNYFGGFRLFIDGVDVNTGREFSSFWRRRGWQIVFAGLVMLLLGITLSLLSHYVMPRRPGMIFVSVGYALVITGVIYSLLGLIPVFRYRKPRYDRSAAVEYTANIV</sequence>
<gene>
    <name evidence="2" type="ORF">PLOB_00005188</name>
</gene>
<keyword evidence="1" id="KW-1133">Transmembrane helix</keyword>
<evidence type="ECO:0000313" key="2">
    <source>
        <dbReference type="EMBL" id="CAH3162031.1"/>
    </source>
</evidence>
<comment type="caution">
    <text evidence="2">The sequence shown here is derived from an EMBL/GenBank/DDBJ whole genome shotgun (WGS) entry which is preliminary data.</text>
</comment>
<organism evidence="2 3">
    <name type="scientific">Porites lobata</name>
    <dbReference type="NCBI Taxonomy" id="104759"/>
    <lineage>
        <taxon>Eukaryota</taxon>
        <taxon>Metazoa</taxon>
        <taxon>Cnidaria</taxon>
        <taxon>Anthozoa</taxon>
        <taxon>Hexacorallia</taxon>
        <taxon>Scleractinia</taxon>
        <taxon>Fungiina</taxon>
        <taxon>Poritidae</taxon>
        <taxon>Porites</taxon>
    </lineage>
</organism>
<feature type="transmembrane region" description="Helical" evidence="1">
    <location>
        <begin position="119"/>
        <end position="141"/>
    </location>
</feature>
<reference evidence="2 3" key="1">
    <citation type="submission" date="2022-05" db="EMBL/GenBank/DDBJ databases">
        <authorList>
            <consortium name="Genoscope - CEA"/>
            <person name="William W."/>
        </authorList>
    </citation>
    <scope>NUCLEOTIDE SEQUENCE [LARGE SCALE GENOMIC DNA]</scope>
</reference>
<evidence type="ECO:0000313" key="3">
    <source>
        <dbReference type="Proteomes" id="UP001159405"/>
    </source>
</evidence>
<dbReference type="Proteomes" id="UP001159405">
    <property type="component" value="Unassembled WGS sequence"/>
</dbReference>
<keyword evidence="3" id="KW-1185">Reference proteome</keyword>
<keyword evidence="1" id="KW-0812">Transmembrane</keyword>
<protein>
    <submittedName>
        <fullName evidence="2">Uncharacterized protein</fullName>
    </submittedName>
</protein>
<dbReference type="EMBL" id="CALNXK010000122">
    <property type="protein sequence ID" value="CAH3162031.1"/>
    <property type="molecule type" value="Genomic_DNA"/>
</dbReference>
<accession>A0ABN8QFY8</accession>
<feature type="transmembrane region" description="Helical" evidence="1">
    <location>
        <begin position="147"/>
        <end position="172"/>
    </location>
</feature>
<name>A0ABN8QFY8_9CNID</name>